<feature type="repeat" description="Solcar" evidence="9">
    <location>
        <begin position="209"/>
        <end position="292"/>
    </location>
</feature>
<feature type="repeat" description="Solcar" evidence="9">
    <location>
        <begin position="18"/>
        <end position="104"/>
    </location>
</feature>
<evidence type="ECO:0000256" key="1">
    <source>
        <dbReference type="ARBA" id="ARBA00004225"/>
    </source>
</evidence>
<organism evidence="11 12">
    <name type="scientific">Spizellomyces punctatus (strain DAOM BR117)</name>
    <dbReference type="NCBI Taxonomy" id="645134"/>
    <lineage>
        <taxon>Eukaryota</taxon>
        <taxon>Fungi</taxon>
        <taxon>Fungi incertae sedis</taxon>
        <taxon>Chytridiomycota</taxon>
        <taxon>Chytridiomycota incertae sedis</taxon>
        <taxon>Chytridiomycetes</taxon>
        <taxon>Spizellomycetales</taxon>
        <taxon>Spizellomycetaceae</taxon>
        <taxon>Spizellomyces</taxon>
    </lineage>
</organism>
<dbReference type="InterPro" id="IPR050567">
    <property type="entry name" value="Mitochondrial_Carrier"/>
</dbReference>
<dbReference type="PANTHER" id="PTHR45624">
    <property type="entry name" value="MITOCHONDRIAL BASIC AMINO ACIDS TRANSPORTER-RELATED"/>
    <property type="match status" value="1"/>
</dbReference>
<evidence type="ECO:0000313" key="11">
    <source>
        <dbReference type="EMBL" id="KNC99059.1"/>
    </source>
</evidence>
<dbReference type="GeneID" id="27689344"/>
<feature type="repeat" description="Solcar" evidence="9">
    <location>
        <begin position="112"/>
        <end position="201"/>
    </location>
</feature>
<dbReference type="SUPFAM" id="SSF103506">
    <property type="entry name" value="Mitochondrial carrier"/>
    <property type="match status" value="1"/>
</dbReference>
<keyword evidence="5" id="KW-0677">Repeat</keyword>
<dbReference type="GO" id="GO:0022857">
    <property type="term" value="F:transmembrane transporter activity"/>
    <property type="evidence" value="ECO:0007669"/>
    <property type="project" value="TreeGrafter"/>
</dbReference>
<dbReference type="InterPro" id="IPR018108">
    <property type="entry name" value="MCP_transmembrane"/>
</dbReference>
<dbReference type="STRING" id="645134.A0A0L0HDN0"/>
<keyword evidence="7" id="KW-0496">Mitochondrion</keyword>
<accession>A0A0L0HDN0</accession>
<evidence type="ECO:0000256" key="3">
    <source>
        <dbReference type="ARBA" id="ARBA00022448"/>
    </source>
</evidence>
<dbReference type="EMBL" id="KQ257459">
    <property type="protein sequence ID" value="KNC99059.1"/>
    <property type="molecule type" value="Genomic_DNA"/>
</dbReference>
<proteinExistence type="inferred from homology"/>
<evidence type="ECO:0000256" key="4">
    <source>
        <dbReference type="ARBA" id="ARBA00022692"/>
    </source>
</evidence>
<keyword evidence="4 9" id="KW-0812">Transmembrane</keyword>
<keyword evidence="8 9" id="KW-0472">Membrane</keyword>
<evidence type="ECO:0008006" key="13">
    <source>
        <dbReference type="Google" id="ProtNLM"/>
    </source>
</evidence>
<evidence type="ECO:0000256" key="5">
    <source>
        <dbReference type="ARBA" id="ARBA00022737"/>
    </source>
</evidence>
<comment type="similarity">
    <text evidence="2 10">Belongs to the mitochondrial carrier (TC 2.A.29) family.</text>
</comment>
<evidence type="ECO:0000256" key="6">
    <source>
        <dbReference type="ARBA" id="ARBA00022989"/>
    </source>
</evidence>
<comment type="subcellular location">
    <subcellularLocation>
        <location evidence="1">Mitochondrion membrane</location>
        <topology evidence="1">Multi-pass membrane protein</topology>
    </subcellularLocation>
</comment>
<gene>
    <name evidence="11" type="ORF">SPPG_06008</name>
</gene>
<dbReference type="eggNOG" id="KOG0758">
    <property type="taxonomic scope" value="Eukaryota"/>
</dbReference>
<reference evidence="11 12" key="1">
    <citation type="submission" date="2009-08" db="EMBL/GenBank/DDBJ databases">
        <title>The Genome Sequence of Spizellomyces punctatus strain DAOM BR117.</title>
        <authorList>
            <consortium name="The Broad Institute Genome Sequencing Platform"/>
            <person name="Russ C."/>
            <person name="Cuomo C."/>
            <person name="Shea T."/>
            <person name="Young S.K."/>
            <person name="Zeng Q."/>
            <person name="Koehrsen M."/>
            <person name="Haas B."/>
            <person name="Borodovsky M."/>
            <person name="Guigo R."/>
            <person name="Alvarado L."/>
            <person name="Berlin A."/>
            <person name="Bochicchio J."/>
            <person name="Borenstein D."/>
            <person name="Chapman S."/>
            <person name="Chen Z."/>
            <person name="Engels R."/>
            <person name="Freedman E."/>
            <person name="Gellesch M."/>
            <person name="Goldberg J."/>
            <person name="Griggs A."/>
            <person name="Gujja S."/>
            <person name="Heiman D."/>
            <person name="Hepburn T."/>
            <person name="Howarth C."/>
            <person name="Jen D."/>
            <person name="Larson L."/>
            <person name="Lewis B."/>
            <person name="Mehta T."/>
            <person name="Park D."/>
            <person name="Pearson M."/>
            <person name="Roberts A."/>
            <person name="Saif S."/>
            <person name="Shenoy N."/>
            <person name="Sisk P."/>
            <person name="Stolte C."/>
            <person name="Sykes S."/>
            <person name="Thomson T."/>
            <person name="Walk T."/>
            <person name="White J."/>
            <person name="Yandava C."/>
            <person name="Burger G."/>
            <person name="Gray M.W."/>
            <person name="Holland P.W.H."/>
            <person name="King N."/>
            <person name="Lang F.B.F."/>
            <person name="Roger A.J."/>
            <person name="Ruiz-Trillo I."/>
            <person name="Lander E."/>
            <person name="Nusbaum C."/>
        </authorList>
    </citation>
    <scope>NUCLEOTIDE SEQUENCE [LARGE SCALE GENOMIC DNA]</scope>
    <source>
        <strain evidence="11 12">DAOM BR117</strain>
    </source>
</reference>
<dbReference type="GO" id="GO:0031966">
    <property type="term" value="C:mitochondrial membrane"/>
    <property type="evidence" value="ECO:0007669"/>
    <property type="project" value="UniProtKB-SubCell"/>
</dbReference>
<evidence type="ECO:0000256" key="2">
    <source>
        <dbReference type="ARBA" id="ARBA00006375"/>
    </source>
</evidence>
<sequence length="294" mass="31659">MTNPDPPPPLIGQTNGVDSVVKDLVAGTVGGWAQVVVGHPFDTLKVRLQTQGPNPKYANAIDCLKITVREEGALALYKGVTSPLLGVGICNAVLFAANGGFRRWIGGGREDLTVGEYVFAGALSGGVIAWVNCPVELLKVKLQTQYTTGSEQQFKGVLDCGLKTLRQQGIQGLYRGIGITIVRDVPSFAAYFGAYEGTKAYLKSHNKELNPLQLILAGGIAGIAAWLPCYPQDVIKSRIQSDTRNMSTMQYAREIWLQAGWKGFFKGFGPTMLRAFPANAATFLAYESARKALS</sequence>
<evidence type="ECO:0000313" key="12">
    <source>
        <dbReference type="Proteomes" id="UP000053201"/>
    </source>
</evidence>
<dbReference type="RefSeq" id="XP_016607099.1">
    <property type="nucleotide sequence ID" value="XM_016754213.1"/>
</dbReference>
<evidence type="ECO:0000256" key="8">
    <source>
        <dbReference type="ARBA" id="ARBA00023136"/>
    </source>
</evidence>
<name>A0A0L0HDN0_SPIPD</name>
<keyword evidence="6" id="KW-1133">Transmembrane helix</keyword>
<keyword evidence="3 10" id="KW-0813">Transport</keyword>
<protein>
    <recommendedName>
        <fullName evidence="13">Mitochondrial carrier</fullName>
    </recommendedName>
</protein>
<dbReference type="InParanoid" id="A0A0L0HDN0"/>
<dbReference type="InterPro" id="IPR023395">
    <property type="entry name" value="MCP_dom_sf"/>
</dbReference>
<dbReference type="Gene3D" id="1.50.40.10">
    <property type="entry name" value="Mitochondrial carrier domain"/>
    <property type="match status" value="2"/>
</dbReference>
<dbReference type="PROSITE" id="PS50920">
    <property type="entry name" value="SOLCAR"/>
    <property type="match status" value="3"/>
</dbReference>
<dbReference type="OrthoDB" id="14252at2759"/>
<dbReference type="Pfam" id="PF00153">
    <property type="entry name" value="Mito_carr"/>
    <property type="match status" value="3"/>
</dbReference>
<dbReference type="Proteomes" id="UP000053201">
    <property type="component" value="Unassembled WGS sequence"/>
</dbReference>
<evidence type="ECO:0000256" key="10">
    <source>
        <dbReference type="RuleBase" id="RU000488"/>
    </source>
</evidence>
<keyword evidence="12" id="KW-1185">Reference proteome</keyword>
<evidence type="ECO:0000256" key="7">
    <source>
        <dbReference type="ARBA" id="ARBA00023128"/>
    </source>
</evidence>
<dbReference type="OMA" id="SPWTKSV"/>
<dbReference type="VEuPathDB" id="FungiDB:SPPG_06008"/>
<dbReference type="AlphaFoldDB" id="A0A0L0HDN0"/>
<evidence type="ECO:0000256" key="9">
    <source>
        <dbReference type="PROSITE-ProRule" id="PRU00282"/>
    </source>
</evidence>